<dbReference type="Proteomes" id="UP000728032">
    <property type="component" value="Unassembled WGS sequence"/>
</dbReference>
<protein>
    <submittedName>
        <fullName evidence="3">Uncharacterized protein</fullName>
    </submittedName>
</protein>
<dbReference type="PROSITE" id="PS51420">
    <property type="entry name" value="RHO"/>
    <property type="match status" value="1"/>
</dbReference>
<dbReference type="AlphaFoldDB" id="A0A7R9M836"/>
<keyword evidence="4" id="KW-1185">Reference proteome</keyword>
<dbReference type="InterPro" id="IPR005225">
    <property type="entry name" value="Small_GTP-bd"/>
</dbReference>
<dbReference type="InterPro" id="IPR027417">
    <property type="entry name" value="P-loop_NTPase"/>
</dbReference>
<accession>A0A7R9M836</accession>
<reference evidence="3" key="1">
    <citation type="submission" date="2020-11" db="EMBL/GenBank/DDBJ databases">
        <authorList>
            <person name="Tran Van P."/>
        </authorList>
    </citation>
    <scope>NUCLEOTIDE SEQUENCE</scope>
</reference>
<dbReference type="GO" id="GO:0003924">
    <property type="term" value="F:GTPase activity"/>
    <property type="evidence" value="ECO:0007669"/>
    <property type="project" value="InterPro"/>
</dbReference>
<name>A0A7R9M836_9ACAR</name>
<evidence type="ECO:0000256" key="2">
    <source>
        <dbReference type="ARBA" id="ARBA00023134"/>
    </source>
</evidence>
<dbReference type="EMBL" id="CAJPVJ010009333">
    <property type="protein sequence ID" value="CAG2172521.1"/>
    <property type="molecule type" value="Genomic_DNA"/>
</dbReference>
<dbReference type="SMART" id="SM00174">
    <property type="entry name" value="RHO"/>
    <property type="match status" value="1"/>
</dbReference>
<dbReference type="PANTHER" id="PTHR24072">
    <property type="entry name" value="RHO FAMILY GTPASE"/>
    <property type="match status" value="1"/>
</dbReference>
<dbReference type="SUPFAM" id="SSF52540">
    <property type="entry name" value="P-loop containing nucleoside triphosphate hydrolases"/>
    <property type="match status" value="1"/>
</dbReference>
<dbReference type="NCBIfam" id="TIGR00231">
    <property type="entry name" value="small_GTP"/>
    <property type="match status" value="1"/>
</dbReference>
<feature type="non-terminal residue" evidence="3">
    <location>
        <position position="1"/>
    </location>
</feature>
<dbReference type="GO" id="GO:0035006">
    <property type="term" value="P:melanization defense response"/>
    <property type="evidence" value="ECO:0007669"/>
    <property type="project" value="UniProtKB-ARBA"/>
</dbReference>
<dbReference type="InterPro" id="IPR003578">
    <property type="entry name" value="Small_GTPase_Rho"/>
</dbReference>
<keyword evidence="1" id="KW-0547">Nucleotide-binding</keyword>
<dbReference type="InterPro" id="IPR001806">
    <property type="entry name" value="Small_GTPase"/>
</dbReference>
<dbReference type="GO" id="GO:0007264">
    <property type="term" value="P:small GTPase-mediated signal transduction"/>
    <property type="evidence" value="ECO:0007669"/>
    <property type="project" value="InterPro"/>
</dbReference>
<keyword evidence="2" id="KW-0342">GTP-binding</keyword>
<dbReference type="GO" id="GO:0003006">
    <property type="term" value="P:developmental process involved in reproduction"/>
    <property type="evidence" value="ECO:0007669"/>
    <property type="project" value="UniProtKB-ARBA"/>
</dbReference>
<dbReference type="GO" id="GO:0022412">
    <property type="term" value="P:cellular process involved in reproduction in multicellular organism"/>
    <property type="evidence" value="ECO:0007669"/>
    <property type="project" value="UniProtKB-ARBA"/>
</dbReference>
<gene>
    <name evidence="3" type="ORF">ONB1V03_LOCUS11977</name>
</gene>
<dbReference type="GO" id="GO:0001667">
    <property type="term" value="P:ameboidal-type cell migration"/>
    <property type="evidence" value="ECO:0007669"/>
    <property type="project" value="UniProtKB-ARBA"/>
</dbReference>
<evidence type="ECO:0000313" key="4">
    <source>
        <dbReference type="Proteomes" id="UP000728032"/>
    </source>
</evidence>
<dbReference type="Gene3D" id="3.40.50.300">
    <property type="entry name" value="P-loop containing nucleotide triphosphate hydrolases"/>
    <property type="match status" value="1"/>
</dbReference>
<dbReference type="GO" id="GO:0035099">
    <property type="term" value="P:hemocyte migration"/>
    <property type="evidence" value="ECO:0007669"/>
    <property type="project" value="UniProtKB-ARBA"/>
</dbReference>
<dbReference type="Pfam" id="PF00071">
    <property type="entry name" value="Ras"/>
    <property type="match status" value="1"/>
</dbReference>
<dbReference type="GO" id="GO:0005525">
    <property type="term" value="F:GTP binding"/>
    <property type="evidence" value="ECO:0007669"/>
    <property type="project" value="UniProtKB-KW"/>
</dbReference>
<evidence type="ECO:0000256" key="1">
    <source>
        <dbReference type="ARBA" id="ARBA00022741"/>
    </source>
</evidence>
<proteinExistence type="predicted"/>
<sequence length="197" mass="22172">MDQNQMYIPTGFEKYTVGFEVGGHHFSSTIWDTSGALAYDTVRPLSYQNTDVFLICFHLGDWSSLQNVVNKWYPEIQQHSPAVPIILCGCQSDQRFSQQSYSEINSVNNYSLYSLSPTVDTKRKPVFSEEALAVSRQIGAITYVETTSLYNNRTAQEAFEVSALAAKGKLNNNSKLKTSSSSQTLTRHKSVFKLRKC</sequence>
<evidence type="ECO:0000313" key="3">
    <source>
        <dbReference type="EMBL" id="CAD7655334.1"/>
    </source>
</evidence>
<dbReference type="CDD" id="cd00157">
    <property type="entry name" value="Rho"/>
    <property type="match status" value="1"/>
</dbReference>
<dbReference type="PROSITE" id="PS51419">
    <property type="entry name" value="RAB"/>
    <property type="match status" value="1"/>
</dbReference>
<organism evidence="3">
    <name type="scientific">Oppiella nova</name>
    <dbReference type="NCBI Taxonomy" id="334625"/>
    <lineage>
        <taxon>Eukaryota</taxon>
        <taxon>Metazoa</taxon>
        <taxon>Ecdysozoa</taxon>
        <taxon>Arthropoda</taxon>
        <taxon>Chelicerata</taxon>
        <taxon>Arachnida</taxon>
        <taxon>Acari</taxon>
        <taxon>Acariformes</taxon>
        <taxon>Sarcoptiformes</taxon>
        <taxon>Oribatida</taxon>
        <taxon>Brachypylina</taxon>
        <taxon>Oppioidea</taxon>
        <taxon>Oppiidae</taxon>
        <taxon>Oppiella</taxon>
    </lineage>
</organism>
<dbReference type="EMBL" id="OC924158">
    <property type="protein sequence ID" value="CAD7655334.1"/>
    <property type="molecule type" value="Genomic_DNA"/>
</dbReference>
<dbReference type="OrthoDB" id="8830751at2759"/>
<dbReference type="PROSITE" id="PS51421">
    <property type="entry name" value="RAS"/>
    <property type="match status" value="1"/>
</dbReference>